<protein>
    <submittedName>
        <fullName evidence="2">Unannotated protein</fullName>
    </submittedName>
</protein>
<dbReference type="AlphaFoldDB" id="A0A6J6UBK2"/>
<evidence type="ECO:0000313" key="2">
    <source>
        <dbReference type="EMBL" id="CAB4756956.1"/>
    </source>
</evidence>
<sequence>MRHEYSSTISPANPGPINPGTTQAAANIPSALGLSASGYIRPITTYIDTRSMPSAKPCTLRPIVSTNKFGAKPAIKDPMPSVNIARVTIFLTPMWSAHKPANVIPSKDAIVKLVNATA</sequence>
<gene>
    <name evidence="2" type="ORF">UFOPK2824_00997</name>
</gene>
<proteinExistence type="predicted"/>
<name>A0A6J6UBK2_9ZZZZ</name>
<evidence type="ECO:0000256" key="1">
    <source>
        <dbReference type="SAM" id="MobiDB-lite"/>
    </source>
</evidence>
<organism evidence="2">
    <name type="scientific">freshwater metagenome</name>
    <dbReference type="NCBI Taxonomy" id="449393"/>
    <lineage>
        <taxon>unclassified sequences</taxon>
        <taxon>metagenomes</taxon>
        <taxon>ecological metagenomes</taxon>
    </lineage>
</organism>
<feature type="compositionally biased region" description="Polar residues" evidence="1">
    <location>
        <begin position="1"/>
        <end position="11"/>
    </location>
</feature>
<reference evidence="2" key="1">
    <citation type="submission" date="2020-05" db="EMBL/GenBank/DDBJ databases">
        <authorList>
            <person name="Chiriac C."/>
            <person name="Salcher M."/>
            <person name="Ghai R."/>
            <person name="Kavagutti S V."/>
        </authorList>
    </citation>
    <scope>NUCLEOTIDE SEQUENCE</scope>
</reference>
<feature type="region of interest" description="Disordered" evidence="1">
    <location>
        <begin position="1"/>
        <end position="24"/>
    </location>
</feature>
<accession>A0A6J6UBK2</accession>
<dbReference type="EMBL" id="CAEZZD010000173">
    <property type="protein sequence ID" value="CAB4756956.1"/>
    <property type="molecule type" value="Genomic_DNA"/>
</dbReference>